<dbReference type="EMBL" id="GBYX01475053">
    <property type="protein sequence ID" value="JAO06620.1"/>
    <property type="molecule type" value="Transcribed_RNA"/>
</dbReference>
<protein>
    <submittedName>
        <fullName evidence="2">PPUP7642</fullName>
    </submittedName>
</protein>
<feature type="region of interest" description="Disordered" evidence="1">
    <location>
        <begin position="53"/>
        <end position="77"/>
    </location>
</feature>
<gene>
    <name evidence="2" type="primary">PPUP7642</name>
</gene>
<feature type="compositionally biased region" description="Low complexity" evidence="1">
    <location>
        <begin position="23"/>
        <end position="32"/>
    </location>
</feature>
<organism evidence="2">
    <name type="scientific">Poeciliopsis prolifica</name>
    <name type="common">blackstripe livebearer</name>
    <dbReference type="NCBI Taxonomy" id="188132"/>
    <lineage>
        <taxon>Eukaryota</taxon>
        <taxon>Metazoa</taxon>
        <taxon>Chordata</taxon>
        <taxon>Craniata</taxon>
        <taxon>Vertebrata</taxon>
        <taxon>Euteleostomi</taxon>
        <taxon>Actinopterygii</taxon>
        <taxon>Neopterygii</taxon>
        <taxon>Teleostei</taxon>
        <taxon>Neoteleostei</taxon>
        <taxon>Acanthomorphata</taxon>
        <taxon>Ovalentaria</taxon>
        <taxon>Atherinomorphae</taxon>
        <taxon>Cyprinodontiformes</taxon>
        <taxon>Poeciliidae</taxon>
        <taxon>Poeciliinae</taxon>
        <taxon>Poeciliopsis</taxon>
    </lineage>
</organism>
<sequence>MLEVGGGVSWVAQRWRRGLRLLSSSSSRPLRSPDSTHSQDGVWSMCSAAQTESPQLGHTTLESALHSPDNHLPPLPGQCHLPTPMKYISTVTTHTQECLVFLSVFHFHTQTP</sequence>
<dbReference type="AlphaFoldDB" id="A0A0S7EQF1"/>
<feature type="non-terminal residue" evidence="2">
    <location>
        <position position="112"/>
    </location>
</feature>
<evidence type="ECO:0000313" key="2">
    <source>
        <dbReference type="EMBL" id="JAO06620.1"/>
    </source>
</evidence>
<feature type="region of interest" description="Disordered" evidence="1">
    <location>
        <begin position="23"/>
        <end position="42"/>
    </location>
</feature>
<accession>A0A0S7EQF1</accession>
<name>A0A0S7EQF1_9TELE</name>
<reference evidence="2" key="1">
    <citation type="submission" date="2014-12" db="EMBL/GenBank/DDBJ databases">
        <title>Parallel Evolution in Life History Adaptation Evident in the Tissue-Specific Poeciliopsis prolifica transcriptome.</title>
        <authorList>
            <person name="Jue N.K."/>
            <person name="Foley R.J."/>
            <person name="Obergfell C."/>
            <person name="Reznick D.N."/>
            <person name="O'Neill R.J."/>
            <person name="O'Neill M.J."/>
        </authorList>
    </citation>
    <scope>NUCLEOTIDE SEQUENCE</scope>
</reference>
<evidence type="ECO:0000256" key="1">
    <source>
        <dbReference type="SAM" id="MobiDB-lite"/>
    </source>
</evidence>
<proteinExistence type="predicted"/>
<feature type="compositionally biased region" description="Polar residues" evidence="1">
    <location>
        <begin position="33"/>
        <end position="42"/>
    </location>
</feature>
<feature type="compositionally biased region" description="Polar residues" evidence="1">
    <location>
        <begin position="53"/>
        <end position="62"/>
    </location>
</feature>